<dbReference type="EMBL" id="JAOTEM010000005">
    <property type="protein sequence ID" value="MCU7618968.1"/>
    <property type="molecule type" value="Genomic_DNA"/>
</dbReference>
<accession>A0ABT2WAG2</accession>
<keyword evidence="2" id="KW-1185">Reference proteome</keyword>
<proteinExistence type="predicted"/>
<evidence type="ECO:0000313" key="2">
    <source>
        <dbReference type="Proteomes" id="UP001208649"/>
    </source>
</evidence>
<comment type="caution">
    <text evidence="1">The sequence shown here is derived from an EMBL/GenBank/DDBJ whole genome shotgun (WGS) entry which is preliminary data.</text>
</comment>
<sequence length="201" mass="23239">MKFKYILFLYLIIPTIIFSQKNYKYSYNEGYLFLKKAQKQINKNSIKKAKILLDKAKDTNYGFCGNAWSSANSEIALIEAQILNINENFDESLKILELIDGCSYGGNCIKRDSLKVKTLILKFGKDKVKNAFKNVCMISKIENEDDDAIYSAFIKDLNYKFNFIRLDISVLDKNGKPLAKNNTDNEFLNIIQNQIFYSLLE</sequence>
<dbReference type="Proteomes" id="UP001208649">
    <property type="component" value="Unassembled WGS sequence"/>
</dbReference>
<reference evidence="2" key="1">
    <citation type="submission" date="2023-07" db="EMBL/GenBank/DDBJ databases">
        <title>Chryseobacterium sp. strain PBS4-4 Genome sequencing and assembly.</title>
        <authorList>
            <person name="Jung Y."/>
        </authorList>
    </citation>
    <scope>NUCLEOTIDE SEQUENCE [LARGE SCALE GENOMIC DNA]</scope>
    <source>
        <strain evidence="2">PBS4-4</strain>
    </source>
</reference>
<name>A0ABT2WAG2_9FLAO</name>
<organism evidence="1 2">
    <name type="scientific">Chryseobacterium edaphi</name>
    <dbReference type="NCBI Taxonomy" id="2976532"/>
    <lineage>
        <taxon>Bacteria</taxon>
        <taxon>Pseudomonadati</taxon>
        <taxon>Bacteroidota</taxon>
        <taxon>Flavobacteriia</taxon>
        <taxon>Flavobacteriales</taxon>
        <taxon>Weeksellaceae</taxon>
        <taxon>Chryseobacterium group</taxon>
        <taxon>Chryseobacterium</taxon>
    </lineage>
</organism>
<gene>
    <name evidence="1" type="ORF">NZ698_17460</name>
</gene>
<evidence type="ECO:0000313" key="1">
    <source>
        <dbReference type="EMBL" id="MCU7618968.1"/>
    </source>
</evidence>
<dbReference type="RefSeq" id="WP_263004531.1">
    <property type="nucleotide sequence ID" value="NZ_JAOTEM010000005.1"/>
</dbReference>
<protein>
    <submittedName>
        <fullName evidence="1">Uncharacterized protein</fullName>
    </submittedName>
</protein>